<dbReference type="InterPro" id="IPR038900">
    <property type="entry name" value="TMC"/>
</dbReference>
<dbReference type="PANTHER" id="PTHR23302:SF24">
    <property type="entry name" value="TMC DOMAIN-CONTAINING PROTEIN"/>
    <property type="match status" value="1"/>
</dbReference>
<evidence type="ECO:0000313" key="3">
    <source>
        <dbReference type="EMBL" id="KAH3863484.1"/>
    </source>
</evidence>
<keyword evidence="2" id="KW-1133">Transmembrane helix</keyword>
<feature type="compositionally biased region" description="Polar residues" evidence="1">
    <location>
        <begin position="237"/>
        <end position="249"/>
    </location>
</feature>
<dbReference type="PANTHER" id="PTHR23302">
    <property type="entry name" value="TRANSMEMBRANE CHANNEL-RELATED"/>
    <property type="match status" value="1"/>
</dbReference>
<comment type="caution">
    <text evidence="3">The sequence shown here is derived from an EMBL/GenBank/DDBJ whole genome shotgun (WGS) entry which is preliminary data.</text>
</comment>
<reference evidence="3" key="1">
    <citation type="journal article" date="2019" name="bioRxiv">
        <title>The Genome of the Zebra Mussel, Dreissena polymorpha: A Resource for Invasive Species Research.</title>
        <authorList>
            <person name="McCartney M.A."/>
            <person name="Auch B."/>
            <person name="Kono T."/>
            <person name="Mallez S."/>
            <person name="Zhang Y."/>
            <person name="Obille A."/>
            <person name="Becker A."/>
            <person name="Abrahante J.E."/>
            <person name="Garbe J."/>
            <person name="Badalamenti J.P."/>
            <person name="Herman A."/>
            <person name="Mangelson H."/>
            <person name="Liachko I."/>
            <person name="Sullivan S."/>
            <person name="Sone E.D."/>
            <person name="Koren S."/>
            <person name="Silverstein K.A.T."/>
            <person name="Beckman K.B."/>
            <person name="Gohl D.M."/>
        </authorList>
    </citation>
    <scope>NUCLEOTIDE SEQUENCE</scope>
    <source>
        <strain evidence="3">Duluth1</strain>
        <tissue evidence="3">Whole animal</tissue>
    </source>
</reference>
<feature type="compositionally biased region" description="Basic and acidic residues" evidence="1">
    <location>
        <begin position="156"/>
        <end position="170"/>
    </location>
</feature>
<keyword evidence="2" id="KW-0472">Membrane</keyword>
<feature type="region of interest" description="Disordered" evidence="1">
    <location>
        <begin position="187"/>
        <end position="249"/>
    </location>
</feature>
<reference evidence="3" key="2">
    <citation type="submission" date="2020-11" db="EMBL/GenBank/DDBJ databases">
        <authorList>
            <person name="McCartney M.A."/>
            <person name="Auch B."/>
            <person name="Kono T."/>
            <person name="Mallez S."/>
            <person name="Becker A."/>
            <person name="Gohl D.M."/>
            <person name="Silverstein K.A.T."/>
            <person name="Koren S."/>
            <person name="Bechman K.B."/>
            <person name="Herman A."/>
            <person name="Abrahante J.E."/>
            <person name="Garbe J."/>
        </authorList>
    </citation>
    <scope>NUCLEOTIDE SEQUENCE</scope>
    <source>
        <strain evidence="3">Duluth1</strain>
        <tissue evidence="3">Whole animal</tissue>
    </source>
</reference>
<dbReference type="EMBL" id="JAIWYP010000002">
    <property type="protein sequence ID" value="KAH3863484.1"/>
    <property type="molecule type" value="Genomic_DNA"/>
</dbReference>
<evidence type="ECO:0000256" key="2">
    <source>
        <dbReference type="SAM" id="Phobius"/>
    </source>
</evidence>
<dbReference type="AlphaFoldDB" id="A0A9D4LTA5"/>
<feature type="transmembrane region" description="Helical" evidence="2">
    <location>
        <begin position="19"/>
        <end position="37"/>
    </location>
</feature>
<feature type="transmembrane region" description="Helical" evidence="2">
    <location>
        <begin position="74"/>
        <end position="99"/>
    </location>
</feature>
<feature type="region of interest" description="Disordered" evidence="1">
    <location>
        <begin position="137"/>
        <end position="170"/>
    </location>
</feature>
<dbReference type="GO" id="GO:0005886">
    <property type="term" value="C:plasma membrane"/>
    <property type="evidence" value="ECO:0007669"/>
    <property type="project" value="InterPro"/>
</dbReference>
<name>A0A9D4LTA5_DREPO</name>
<keyword evidence="2" id="KW-0812">Transmembrane</keyword>
<evidence type="ECO:0000256" key="1">
    <source>
        <dbReference type="SAM" id="MobiDB-lite"/>
    </source>
</evidence>
<dbReference type="Proteomes" id="UP000828390">
    <property type="component" value="Unassembled WGS sequence"/>
</dbReference>
<accession>A0A9D4LTA5</accession>
<proteinExistence type="predicted"/>
<gene>
    <name evidence="3" type="ORF">DPMN_026473</name>
</gene>
<organism evidence="3 4">
    <name type="scientific">Dreissena polymorpha</name>
    <name type="common">Zebra mussel</name>
    <name type="synonym">Mytilus polymorpha</name>
    <dbReference type="NCBI Taxonomy" id="45954"/>
    <lineage>
        <taxon>Eukaryota</taxon>
        <taxon>Metazoa</taxon>
        <taxon>Spiralia</taxon>
        <taxon>Lophotrochozoa</taxon>
        <taxon>Mollusca</taxon>
        <taxon>Bivalvia</taxon>
        <taxon>Autobranchia</taxon>
        <taxon>Heteroconchia</taxon>
        <taxon>Euheterodonta</taxon>
        <taxon>Imparidentia</taxon>
        <taxon>Neoheterodontei</taxon>
        <taxon>Myida</taxon>
        <taxon>Dreissenoidea</taxon>
        <taxon>Dreissenidae</taxon>
        <taxon>Dreissena</taxon>
    </lineage>
</organism>
<evidence type="ECO:0000313" key="4">
    <source>
        <dbReference type="Proteomes" id="UP000828390"/>
    </source>
</evidence>
<sequence length="249" mass="27860">MYFTIPPEKPYQASKSNSFFTIILMVAFFMICVPVGYTMSNLEPSPMCGPFRVYSAPADIITVQIDNASYWFSVIWRVVTSSAFVAALIILLILLVYYCSALKSAHKDMVTMMKEQLVLEGKDKQFLLARINELGGAPTEKKKAPPLYQKKPTVRNVDEKQPLRNGDVEMEKQELDIYGNEKSIIYSPVHSEAPPPADYNYPAENTGIGNQSNSSRQDRASKVSPQNVQVAPASPANPRQQQQSALDDW</sequence>
<dbReference type="GO" id="GO:0008381">
    <property type="term" value="F:mechanosensitive monoatomic ion channel activity"/>
    <property type="evidence" value="ECO:0007669"/>
    <property type="project" value="TreeGrafter"/>
</dbReference>
<protein>
    <submittedName>
        <fullName evidence="3">Uncharacterized protein</fullName>
    </submittedName>
</protein>
<keyword evidence="4" id="KW-1185">Reference proteome</keyword>